<evidence type="ECO:0000256" key="5">
    <source>
        <dbReference type="ARBA" id="ARBA00022737"/>
    </source>
</evidence>
<comment type="similarity">
    <text evidence="2">Belongs to the disease resistance NB-LRR family.</text>
</comment>
<name>A0ABM4X722_COFAR</name>
<keyword evidence="6" id="KW-0547">Nucleotide-binding</keyword>
<keyword evidence="8" id="KW-0067">ATP-binding</keyword>
<dbReference type="InterPro" id="IPR002182">
    <property type="entry name" value="NB-ARC"/>
</dbReference>
<evidence type="ECO:0000259" key="10">
    <source>
        <dbReference type="Pfam" id="PF23559"/>
    </source>
</evidence>
<evidence type="ECO:0000256" key="7">
    <source>
        <dbReference type="ARBA" id="ARBA00022821"/>
    </source>
</evidence>
<feature type="domain" description="Disease resistance protein winged helix" evidence="10">
    <location>
        <begin position="694"/>
        <end position="740"/>
    </location>
</feature>
<dbReference type="InterPro" id="IPR042197">
    <property type="entry name" value="Apaf_helical"/>
</dbReference>
<gene>
    <name evidence="12" type="primary">LOC140038377</name>
</gene>
<proteinExistence type="inferred from homology"/>
<keyword evidence="5" id="KW-0677">Repeat</keyword>
<dbReference type="PANTHER" id="PTHR23155">
    <property type="entry name" value="DISEASE RESISTANCE PROTEIN RP"/>
    <property type="match status" value="1"/>
</dbReference>
<evidence type="ECO:0000256" key="2">
    <source>
        <dbReference type="ARBA" id="ARBA00008894"/>
    </source>
</evidence>
<evidence type="ECO:0000259" key="9">
    <source>
        <dbReference type="Pfam" id="PF00931"/>
    </source>
</evidence>
<evidence type="ECO:0000313" key="11">
    <source>
        <dbReference type="Proteomes" id="UP001652660"/>
    </source>
</evidence>
<dbReference type="PANTHER" id="PTHR23155:SF1152">
    <property type="entry name" value="AAA+ ATPASE DOMAIN-CONTAINING PROTEIN"/>
    <property type="match status" value="1"/>
</dbReference>
<evidence type="ECO:0000256" key="4">
    <source>
        <dbReference type="ARBA" id="ARBA00022614"/>
    </source>
</evidence>
<dbReference type="InterPro" id="IPR027417">
    <property type="entry name" value="P-loop_NTPase"/>
</dbReference>
<accession>A0ABM4X722</accession>
<evidence type="ECO:0000256" key="8">
    <source>
        <dbReference type="ARBA" id="ARBA00022840"/>
    </source>
</evidence>
<dbReference type="InterPro" id="IPR058922">
    <property type="entry name" value="WHD_DRP"/>
</dbReference>
<keyword evidence="11" id="KW-1185">Reference proteome</keyword>
<evidence type="ECO:0000256" key="3">
    <source>
        <dbReference type="ARBA" id="ARBA00022490"/>
    </source>
</evidence>
<dbReference type="Pfam" id="PF00931">
    <property type="entry name" value="NB-ARC"/>
    <property type="match status" value="1"/>
</dbReference>
<reference evidence="12" key="1">
    <citation type="submission" date="2025-08" db="UniProtKB">
        <authorList>
            <consortium name="RefSeq"/>
        </authorList>
    </citation>
    <scope>IDENTIFICATION</scope>
    <source>
        <tissue evidence="12">Leaves</tissue>
    </source>
</reference>
<organism evidence="11 12">
    <name type="scientific">Coffea arabica</name>
    <name type="common">Arabian coffee</name>
    <dbReference type="NCBI Taxonomy" id="13443"/>
    <lineage>
        <taxon>Eukaryota</taxon>
        <taxon>Viridiplantae</taxon>
        <taxon>Streptophyta</taxon>
        <taxon>Embryophyta</taxon>
        <taxon>Tracheophyta</taxon>
        <taxon>Spermatophyta</taxon>
        <taxon>Magnoliopsida</taxon>
        <taxon>eudicotyledons</taxon>
        <taxon>Gunneridae</taxon>
        <taxon>Pentapetalae</taxon>
        <taxon>asterids</taxon>
        <taxon>lamiids</taxon>
        <taxon>Gentianales</taxon>
        <taxon>Rubiaceae</taxon>
        <taxon>Ixoroideae</taxon>
        <taxon>Gardenieae complex</taxon>
        <taxon>Bertiereae - Coffeeae clade</taxon>
        <taxon>Coffeeae</taxon>
        <taxon>Coffea</taxon>
    </lineage>
</organism>
<dbReference type="Gene3D" id="1.10.8.430">
    <property type="entry name" value="Helical domain of apoptotic protease-activating factors"/>
    <property type="match status" value="1"/>
</dbReference>
<sequence>MEMASTCSIDRVLLGLESLLYRFRGRSVPCDVRDAIKHMKFLKTFLMCARKWSQSNDLYLESDNIVKKVSLPSFLSCIEDTFHEYGVFLDIHSLSLRSGVFPKIEKQIKLLKQEIIEIYFSLASSRSLQSNSCMTDHELLEFIGLILQNLADWTNGYMDWKISESSIYAALSAQVQALEAKLTFLKSFIPFAKMRGTADIPALLLAHFEVVALNAARLSYMCSYWDDAEAMHNPEFYSMIHDQQQKIRAVDFHVYEIYKEVLGASNSSASLHTAVMDEQILNNFNDSLLSCLWELLCYSSSFMDSVKGEMHILYARLRFLRSILREHHEMMDEQNEKIGALLSEAGIIIFSPTLSRVIEGEVSFSESTQVLDFCDMLANTNINLKHVKDQISGSSTIESLPNSFHSLRALEVSRTSRHMLPKGKMPIPHEVMVGLDDEAAKVIERLIWGPEQVEIVPIVGMAGLGKTTLAKKVYNDSSVICNFHVRLWCTVSQAYNMKNVLLQILCSDAKHSRMDDELKNLDEHALLEKLYKKPKENRYLVVFDDVWDIKAWNELGISFPDDKKGSRIIFTSRSSNVASQVEYGGKPHYLRPLSEKESFELVQKKVFGEEDCPQALHGLGMEIAKKCRGLPLALLVVAGVLATIEHDIWVWKEFGKGLTSTMVSSTDQCKMSLELSYEHLPYHLKACLLYFAAFREDEKIGAKNLMRLWIAEGFVEKIEGKRSEIIAEEYLMDLIGQNLVMLVFLLDFSELNLTMAATVASALYGVFPSTMS</sequence>
<dbReference type="InterPro" id="IPR036388">
    <property type="entry name" value="WH-like_DNA-bd_sf"/>
</dbReference>
<dbReference type="Gene3D" id="3.40.50.300">
    <property type="entry name" value="P-loop containing nucleotide triphosphate hydrolases"/>
    <property type="match status" value="1"/>
</dbReference>
<dbReference type="Pfam" id="PF23559">
    <property type="entry name" value="WHD_DRP"/>
    <property type="match status" value="1"/>
</dbReference>
<dbReference type="Gene3D" id="1.10.10.10">
    <property type="entry name" value="Winged helix-like DNA-binding domain superfamily/Winged helix DNA-binding domain"/>
    <property type="match status" value="1"/>
</dbReference>
<dbReference type="PRINTS" id="PR00364">
    <property type="entry name" value="DISEASERSIST"/>
</dbReference>
<dbReference type="SUPFAM" id="SSF52540">
    <property type="entry name" value="P-loop containing nucleoside triphosphate hydrolases"/>
    <property type="match status" value="1"/>
</dbReference>
<keyword evidence="7" id="KW-0611">Plant defense</keyword>
<feature type="domain" description="NB-ARC" evidence="9">
    <location>
        <begin position="437"/>
        <end position="611"/>
    </location>
</feature>
<evidence type="ECO:0000256" key="1">
    <source>
        <dbReference type="ARBA" id="ARBA00004496"/>
    </source>
</evidence>
<evidence type="ECO:0000313" key="12">
    <source>
        <dbReference type="RefSeq" id="XP_071939815.1"/>
    </source>
</evidence>
<keyword evidence="3" id="KW-0963">Cytoplasm</keyword>
<dbReference type="Proteomes" id="UP001652660">
    <property type="component" value="Chromosome 3e"/>
</dbReference>
<protein>
    <submittedName>
        <fullName evidence="12">Late blight resistance protein homolog R1A-10</fullName>
    </submittedName>
</protein>
<evidence type="ECO:0000256" key="6">
    <source>
        <dbReference type="ARBA" id="ARBA00022741"/>
    </source>
</evidence>
<dbReference type="GeneID" id="140038377"/>
<dbReference type="RefSeq" id="XP_071939815.1">
    <property type="nucleotide sequence ID" value="XM_072083714.1"/>
</dbReference>
<comment type="subcellular location">
    <subcellularLocation>
        <location evidence="1">Cytoplasm</location>
    </subcellularLocation>
</comment>
<keyword evidence="4" id="KW-0433">Leucine-rich repeat</keyword>
<dbReference type="InterPro" id="IPR044974">
    <property type="entry name" value="Disease_R_plants"/>
</dbReference>